<dbReference type="EMBL" id="LAZR01007898">
    <property type="protein sequence ID" value="KKM82208.1"/>
    <property type="molecule type" value="Genomic_DNA"/>
</dbReference>
<gene>
    <name evidence="1" type="ORF">LCGC14_1321930</name>
</gene>
<comment type="caution">
    <text evidence="1">The sequence shown here is derived from an EMBL/GenBank/DDBJ whole genome shotgun (WGS) entry which is preliminary data.</text>
</comment>
<evidence type="ECO:0000313" key="1">
    <source>
        <dbReference type="EMBL" id="KKM82208.1"/>
    </source>
</evidence>
<sequence>MFTTENCDNARRYVNRLRNNNKREYAALYLFWLVFNPADDPPHIPHGLSYMAAQAVRMKLTDFKAKEE</sequence>
<organism evidence="1">
    <name type="scientific">marine sediment metagenome</name>
    <dbReference type="NCBI Taxonomy" id="412755"/>
    <lineage>
        <taxon>unclassified sequences</taxon>
        <taxon>metagenomes</taxon>
        <taxon>ecological metagenomes</taxon>
    </lineage>
</organism>
<reference evidence="1" key="1">
    <citation type="journal article" date="2015" name="Nature">
        <title>Complex archaea that bridge the gap between prokaryotes and eukaryotes.</title>
        <authorList>
            <person name="Spang A."/>
            <person name="Saw J.H."/>
            <person name="Jorgensen S.L."/>
            <person name="Zaremba-Niedzwiedzka K."/>
            <person name="Martijn J."/>
            <person name="Lind A.E."/>
            <person name="van Eijk R."/>
            <person name="Schleper C."/>
            <person name="Guy L."/>
            <person name="Ettema T.J."/>
        </authorList>
    </citation>
    <scope>NUCLEOTIDE SEQUENCE</scope>
</reference>
<protein>
    <submittedName>
        <fullName evidence="1">Uncharacterized protein</fullName>
    </submittedName>
</protein>
<accession>A0A0F9KJS1</accession>
<dbReference type="AlphaFoldDB" id="A0A0F9KJS1"/>
<proteinExistence type="predicted"/>
<name>A0A0F9KJS1_9ZZZZ</name>